<evidence type="ECO:0000259" key="1">
    <source>
        <dbReference type="Pfam" id="PF00582"/>
    </source>
</evidence>
<organism evidence="2 3">
    <name type="scientific">Salegentibacter mishustinae</name>
    <dbReference type="NCBI Taxonomy" id="270918"/>
    <lineage>
        <taxon>Bacteria</taxon>
        <taxon>Pseudomonadati</taxon>
        <taxon>Bacteroidota</taxon>
        <taxon>Flavobacteriia</taxon>
        <taxon>Flavobacteriales</taxon>
        <taxon>Flavobacteriaceae</taxon>
        <taxon>Salegentibacter</taxon>
    </lineage>
</organism>
<dbReference type="Proteomes" id="UP000051643">
    <property type="component" value="Unassembled WGS sequence"/>
</dbReference>
<gene>
    <name evidence="2" type="ORF">APR42_01365</name>
</gene>
<dbReference type="RefSeq" id="WP_057480366.1">
    <property type="nucleotide sequence ID" value="NZ_BMWR01000002.1"/>
</dbReference>
<comment type="caution">
    <text evidence="2">The sequence shown here is derived from an EMBL/GenBank/DDBJ whole genome shotgun (WGS) entry which is preliminary data.</text>
</comment>
<dbReference type="AlphaFoldDB" id="A0A0Q9ZBT2"/>
<dbReference type="Gene3D" id="3.40.50.12370">
    <property type="match status" value="1"/>
</dbReference>
<dbReference type="STRING" id="270918.APR42_01365"/>
<evidence type="ECO:0000313" key="3">
    <source>
        <dbReference type="Proteomes" id="UP000051643"/>
    </source>
</evidence>
<dbReference type="SUPFAM" id="SSF52402">
    <property type="entry name" value="Adenine nucleotide alpha hydrolases-like"/>
    <property type="match status" value="1"/>
</dbReference>
<sequence>MEKKILIPSNFTKHAWNTLVYALNLYKSVPCTFYILNAYKIPTRISLNRNQSAELEAAKAESEKGLHKIMQGLNFRKENEKHTFETISRNKDLADAIQETVDTHKIDLILMVSRGENVSINAAFENEISEVIQKVEDCPFLVLPEQMQDLPETKREIVFPTNYKFPFKNKEVAALIDMANNLNASIRILYIDSDGRPLSKEQEQNMDMLKTYFTEVDFSFHKLTQTTVTTGIHLFIESRESSFLALYKRKQGFFSKLFSQRFKEEIDFNPKVPVLILKELE</sequence>
<accession>A0A0Q9ZBT2</accession>
<protein>
    <submittedName>
        <fullName evidence="2">Universal stress protein</fullName>
    </submittedName>
</protein>
<dbReference type="OrthoDB" id="9788959at2"/>
<keyword evidence="3" id="KW-1185">Reference proteome</keyword>
<dbReference type="InterPro" id="IPR006016">
    <property type="entry name" value="UspA"/>
</dbReference>
<dbReference type="EMBL" id="LKTP01000001">
    <property type="protein sequence ID" value="KRG30543.1"/>
    <property type="molecule type" value="Genomic_DNA"/>
</dbReference>
<feature type="domain" description="UspA" evidence="1">
    <location>
        <begin position="3"/>
        <end position="143"/>
    </location>
</feature>
<evidence type="ECO:0000313" key="2">
    <source>
        <dbReference type="EMBL" id="KRG30543.1"/>
    </source>
</evidence>
<name>A0A0Q9ZBT2_9FLAO</name>
<reference evidence="2" key="1">
    <citation type="submission" date="2015-10" db="EMBL/GenBank/DDBJ databases">
        <title>Draft genome sequence of Salegentibacter mishustinae KCTC 12263.</title>
        <authorList>
            <person name="Lin W."/>
            <person name="Zheng Q."/>
        </authorList>
    </citation>
    <scope>NUCLEOTIDE SEQUENCE [LARGE SCALE GENOMIC DNA]</scope>
    <source>
        <strain evidence="2">KCTC 12263</strain>
    </source>
</reference>
<dbReference type="CDD" id="cd00293">
    <property type="entry name" value="USP-like"/>
    <property type="match status" value="1"/>
</dbReference>
<proteinExistence type="predicted"/>
<dbReference type="Pfam" id="PF00582">
    <property type="entry name" value="Usp"/>
    <property type="match status" value="1"/>
</dbReference>